<evidence type="ECO:0000259" key="2">
    <source>
        <dbReference type="Pfam" id="PF11716"/>
    </source>
</evidence>
<feature type="domain" description="Mycothiol-dependent maleylpyruvate isomerase metal-binding" evidence="2">
    <location>
        <begin position="28"/>
        <end position="157"/>
    </location>
</feature>
<evidence type="ECO:0000313" key="4">
    <source>
        <dbReference type="Proteomes" id="UP000031526"/>
    </source>
</evidence>
<dbReference type="EMBL" id="CP009313">
    <property type="protein sequence ID" value="AJE39198.1"/>
    <property type="molecule type" value="Genomic_DNA"/>
</dbReference>
<evidence type="ECO:0000256" key="1">
    <source>
        <dbReference type="SAM" id="MobiDB-lite"/>
    </source>
</evidence>
<feature type="region of interest" description="Disordered" evidence="1">
    <location>
        <begin position="1"/>
        <end position="20"/>
    </location>
</feature>
<reference evidence="4" key="1">
    <citation type="submission" date="2014-09" db="EMBL/GenBank/DDBJ databases">
        <title>Sequence of the Streptomyces nodosus genome.</title>
        <authorList>
            <person name="Sweeney P."/>
            <person name="Stephens N."/>
            <person name="Murphy C."/>
            <person name="Caffrey P."/>
        </authorList>
    </citation>
    <scope>NUCLEOTIDE SEQUENCE [LARGE SCALE GENOMIC DNA]</scope>
    <source>
        <strain evidence="4">ATCC 14899</strain>
    </source>
</reference>
<evidence type="ECO:0000313" key="3">
    <source>
        <dbReference type="EMBL" id="AJE39198.1"/>
    </source>
</evidence>
<name>A0A0B5D7E9_9ACTN</name>
<reference evidence="3 4" key="2">
    <citation type="journal article" date="2016" name="Appl. Microbiol. Biotechnol.">
        <title>Exploiting the genome sequence of Streptomyces nodosus for enhanced antibiotic production.</title>
        <authorList>
            <person name="Sweeney P."/>
            <person name="Murphy C.D."/>
            <person name="Caffrey P."/>
        </authorList>
    </citation>
    <scope>NUCLEOTIDE SEQUENCE [LARGE SCALE GENOMIC DNA]</scope>
    <source>
        <strain evidence="3 4">ATCC 14899</strain>
    </source>
</reference>
<dbReference type="RefSeq" id="WP_043437537.1">
    <property type="nucleotide sequence ID" value="NZ_CP009313.1"/>
</dbReference>
<dbReference type="NCBIfam" id="TIGR03083">
    <property type="entry name" value="maleylpyruvate isomerase family mycothiol-dependent enzyme"/>
    <property type="match status" value="1"/>
</dbReference>
<protein>
    <submittedName>
        <fullName evidence="3">Sterol-binding protein</fullName>
    </submittedName>
</protein>
<dbReference type="SUPFAM" id="SSF109854">
    <property type="entry name" value="DinB/YfiT-like putative metalloenzymes"/>
    <property type="match status" value="1"/>
</dbReference>
<dbReference type="InterPro" id="IPR017517">
    <property type="entry name" value="Maleyloyr_isom"/>
</dbReference>
<accession>A0A0B5D7E9</accession>
<dbReference type="AlphaFoldDB" id="A0A0B5D7E9"/>
<dbReference type="InterPro" id="IPR036527">
    <property type="entry name" value="SCP2_sterol-bd_dom_sf"/>
</dbReference>
<dbReference type="SUPFAM" id="SSF55718">
    <property type="entry name" value="SCP-like"/>
    <property type="match status" value="1"/>
</dbReference>
<keyword evidence="4" id="KW-1185">Reference proteome</keyword>
<dbReference type="HOGENOM" id="CLU_975992_0_0_11"/>
<dbReference type="Proteomes" id="UP000031526">
    <property type="component" value="Chromosome"/>
</dbReference>
<dbReference type="Pfam" id="PF11716">
    <property type="entry name" value="MDMPI_N"/>
    <property type="match status" value="1"/>
</dbReference>
<proteinExistence type="predicted"/>
<dbReference type="Gene3D" id="1.20.120.450">
    <property type="entry name" value="dinb family like domain"/>
    <property type="match status" value="1"/>
</dbReference>
<dbReference type="OrthoDB" id="3669840at2"/>
<organism evidence="3 4">
    <name type="scientific">Streptomyces nodosus</name>
    <dbReference type="NCBI Taxonomy" id="40318"/>
    <lineage>
        <taxon>Bacteria</taxon>
        <taxon>Bacillati</taxon>
        <taxon>Actinomycetota</taxon>
        <taxon>Actinomycetes</taxon>
        <taxon>Kitasatosporales</taxon>
        <taxon>Streptomycetaceae</taxon>
        <taxon>Streptomyces</taxon>
    </lineage>
</organism>
<sequence>MEPGTPRATGDGLPDGLGQSLRGTAGDIAAVLHGVSDTAVPVPGSEWTLGEAAAHLAQANELMADLAAGRERPYGDGTPQSLAAANARALASFGERRAEPLAALIVEQTERFLEAQARAVADGEADRTLFTPLGPLDRPQLASYLLTHMLGHGHDLARAVGRPSMIDRGRVGLCLPFLRAAMPRVADAGAAAGLTARYTVRLRGGSAFGVAFTDGAVEVTPGPPDRPDCTLLVEPVTFLLMALGRRDRWGAVLRGGVVAWGRRPWLGPRFPTLFTAP</sequence>
<dbReference type="GO" id="GO:0046872">
    <property type="term" value="F:metal ion binding"/>
    <property type="evidence" value="ECO:0007669"/>
    <property type="project" value="InterPro"/>
</dbReference>
<gene>
    <name evidence="3" type="ORF">SNOD_03510</name>
</gene>
<dbReference type="InterPro" id="IPR034660">
    <property type="entry name" value="DinB/YfiT-like"/>
</dbReference>
<dbReference type="InterPro" id="IPR024344">
    <property type="entry name" value="MDMPI_metal-binding"/>
</dbReference>